<dbReference type="SUPFAM" id="SSF46689">
    <property type="entry name" value="Homeodomain-like"/>
    <property type="match status" value="1"/>
</dbReference>
<accession>A0ABW3EN90</accession>
<dbReference type="InterPro" id="IPR050109">
    <property type="entry name" value="HTH-type_TetR-like_transc_reg"/>
</dbReference>
<dbReference type="Gene3D" id="1.10.357.10">
    <property type="entry name" value="Tetracycline Repressor, domain 2"/>
    <property type="match status" value="1"/>
</dbReference>
<dbReference type="PRINTS" id="PR00455">
    <property type="entry name" value="HTHTETR"/>
</dbReference>
<evidence type="ECO:0000313" key="6">
    <source>
        <dbReference type="EMBL" id="MFD0901130.1"/>
    </source>
</evidence>
<dbReference type="InterPro" id="IPR001647">
    <property type="entry name" value="HTH_TetR"/>
</dbReference>
<dbReference type="InterPro" id="IPR036271">
    <property type="entry name" value="Tet_transcr_reg_TetR-rel_C_sf"/>
</dbReference>
<gene>
    <name evidence="6" type="ORF">ACFQ11_12060</name>
</gene>
<protein>
    <submittedName>
        <fullName evidence="6">TetR/AcrR family transcriptional regulator</fullName>
    </submittedName>
</protein>
<proteinExistence type="predicted"/>
<dbReference type="SUPFAM" id="SSF48498">
    <property type="entry name" value="Tetracyclin repressor-like, C-terminal domain"/>
    <property type="match status" value="1"/>
</dbReference>
<dbReference type="InterPro" id="IPR025996">
    <property type="entry name" value="MT1864/Rv1816-like_C"/>
</dbReference>
<evidence type="ECO:0000256" key="2">
    <source>
        <dbReference type="ARBA" id="ARBA00023125"/>
    </source>
</evidence>
<evidence type="ECO:0000313" key="7">
    <source>
        <dbReference type="Proteomes" id="UP001596972"/>
    </source>
</evidence>
<dbReference type="Pfam" id="PF00440">
    <property type="entry name" value="TetR_N"/>
    <property type="match status" value="1"/>
</dbReference>
<keyword evidence="2 4" id="KW-0238">DNA-binding</keyword>
<sequence>MATRRDRVRAATVREISETARRILIEQGPDAVTLRAIAREMGMTAPALYRYFGSHGELLRHLIGEIFTELTAELMGAAKAVPPDEMSAKFHAVARRFRRWALAHPREYGLLFGVPVRGAGHDGETDFAQECARRFGWTFMALFLDLWEKRPFPVPADEDIPARLRDQLARYRADLGVSLPLGVVLQFLKCWVRLQGAVSLEVFGHLEFALDDPEPMFELMLGELAGVLHLRYVPPPGP</sequence>
<keyword evidence="3" id="KW-0804">Transcription</keyword>
<dbReference type="EMBL" id="JBHTJA010000017">
    <property type="protein sequence ID" value="MFD0901130.1"/>
    <property type="molecule type" value="Genomic_DNA"/>
</dbReference>
<feature type="domain" description="HTH tetR-type" evidence="5">
    <location>
        <begin position="10"/>
        <end position="70"/>
    </location>
</feature>
<evidence type="ECO:0000259" key="5">
    <source>
        <dbReference type="PROSITE" id="PS50977"/>
    </source>
</evidence>
<keyword evidence="1" id="KW-0805">Transcription regulation</keyword>
<reference evidence="7" key="1">
    <citation type="journal article" date="2019" name="Int. J. Syst. Evol. Microbiol.">
        <title>The Global Catalogue of Microorganisms (GCM) 10K type strain sequencing project: providing services to taxonomists for standard genome sequencing and annotation.</title>
        <authorList>
            <consortium name="The Broad Institute Genomics Platform"/>
            <consortium name="The Broad Institute Genome Sequencing Center for Infectious Disease"/>
            <person name="Wu L."/>
            <person name="Ma J."/>
        </authorList>
    </citation>
    <scope>NUCLEOTIDE SEQUENCE [LARGE SCALE GENOMIC DNA]</scope>
    <source>
        <strain evidence="7">JCM 31202</strain>
    </source>
</reference>
<dbReference type="PROSITE" id="PS50977">
    <property type="entry name" value="HTH_TETR_2"/>
    <property type="match status" value="1"/>
</dbReference>
<evidence type="ECO:0000256" key="3">
    <source>
        <dbReference type="ARBA" id="ARBA00023163"/>
    </source>
</evidence>
<comment type="caution">
    <text evidence="6">The sequence shown here is derived from an EMBL/GenBank/DDBJ whole genome shotgun (WGS) entry which is preliminary data.</text>
</comment>
<name>A0ABW3EN90_9ACTN</name>
<feature type="DNA-binding region" description="H-T-H motif" evidence="4">
    <location>
        <begin position="33"/>
        <end position="52"/>
    </location>
</feature>
<organism evidence="6 7">
    <name type="scientific">Actinomadura sediminis</name>
    <dbReference type="NCBI Taxonomy" id="1038904"/>
    <lineage>
        <taxon>Bacteria</taxon>
        <taxon>Bacillati</taxon>
        <taxon>Actinomycetota</taxon>
        <taxon>Actinomycetes</taxon>
        <taxon>Streptosporangiales</taxon>
        <taxon>Thermomonosporaceae</taxon>
        <taxon>Actinomadura</taxon>
    </lineage>
</organism>
<keyword evidence="7" id="KW-1185">Reference proteome</keyword>
<dbReference type="Pfam" id="PF13305">
    <property type="entry name" value="TetR_C_33"/>
    <property type="match status" value="1"/>
</dbReference>
<evidence type="ECO:0000256" key="1">
    <source>
        <dbReference type="ARBA" id="ARBA00023015"/>
    </source>
</evidence>
<dbReference type="PANTHER" id="PTHR30055">
    <property type="entry name" value="HTH-TYPE TRANSCRIPTIONAL REGULATOR RUTR"/>
    <property type="match status" value="1"/>
</dbReference>
<dbReference type="InterPro" id="IPR009057">
    <property type="entry name" value="Homeodomain-like_sf"/>
</dbReference>
<dbReference type="PANTHER" id="PTHR30055:SF243">
    <property type="entry name" value="HTH-TYPE TRANSCRIPTIONAL REGULATOR RV1816"/>
    <property type="match status" value="1"/>
</dbReference>
<dbReference type="Proteomes" id="UP001596972">
    <property type="component" value="Unassembled WGS sequence"/>
</dbReference>
<dbReference type="RefSeq" id="WP_378298299.1">
    <property type="nucleotide sequence ID" value="NZ_JBHTJA010000017.1"/>
</dbReference>
<evidence type="ECO:0000256" key="4">
    <source>
        <dbReference type="PROSITE-ProRule" id="PRU00335"/>
    </source>
</evidence>